<proteinExistence type="predicted"/>
<organism evidence="1 2">
    <name type="scientific">Candidatus Nephthysia bennettiae</name>
    <dbReference type="NCBI Taxonomy" id="3127016"/>
    <lineage>
        <taxon>Bacteria</taxon>
        <taxon>Bacillati</taxon>
        <taxon>Candidatus Dormiibacterota</taxon>
        <taxon>Candidatus Dormibacteria</taxon>
        <taxon>Candidatus Dormibacterales</taxon>
        <taxon>Candidatus Dormibacteraceae</taxon>
        <taxon>Candidatus Nephthysia</taxon>
    </lineage>
</organism>
<dbReference type="RefSeq" id="WP_338204137.1">
    <property type="nucleotide sequence ID" value="NZ_JAEKNR010000198.1"/>
</dbReference>
<gene>
    <name evidence="1" type="ORF">JF922_20040</name>
</gene>
<dbReference type="EMBL" id="JAEKNR010000198">
    <property type="protein sequence ID" value="MBJ7600352.1"/>
    <property type="molecule type" value="Genomic_DNA"/>
</dbReference>
<keyword evidence="2" id="KW-1185">Reference proteome</keyword>
<dbReference type="AlphaFoldDB" id="A0A934NF65"/>
<name>A0A934NF65_9BACT</name>
<protein>
    <submittedName>
        <fullName evidence="1">Uncharacterized protein</fullName>
    </submittedName>
</protein>
<reference evidence="1" key="1">
    <citation type="submission" date="2020-10" db="EMBL/GenBank/DDBJ databases">
        <title>Ca. Dormibacterota MAGs.</title>
        <authorList>
            <person name="Montgomery K."/>
        </authorList>
    </citation>
    <scope>NUCLEOTIDE SEQUENCE [LARGE SCALE GENOMIC DNA]</scope>
    <source>
        <strain evidence="1">SC8812_S17_10</strain>
    </source>
</reference>
<comment type="caution">
    <text evidence="1">The sequence shown here is derived from an EMBL/GenBank/DDBJ whole genome shotgun (WGS) entry which is preliminary data.</text>
</comment>
<dbReference type="Proteomes" id="UP000612893">
    <property type="component" value="Unassembled WGS sequence"/>
</dbReference>
<sequence>MPRGGERRWSRERIDLGGLGGVRRTVDSRWSLVLHDQMDEILGEVWRQEAWAETEDRIDALVSNNLGPATG</sequence>
<evidence type="ECO:0000313" key="2">
    <source>
        <dbReference type="Proteomes" id="UP000612893"/>
    </source>
</evidence>
<evidence type="ECO:0000313" key="1">
    <source>
        <dbReference type="EMBL" id="MBJ7600352.1"/>
    </source>
</evidence>
<accession>A0A934NF65</accession>